<dbReference type="InterPro" id="IPR046848">
    <property type="entry name" value="E_motif"/>
</dbReference>
<gene>
    <name evidence="3" type="ORF">LIER_27965</name>
</gene>
<evidence type="ECO:0000256" key="2">
    <source>
        <dbReference type="PROSITE-ProRule" id="PRU00708"/>
    </source>
</evidence>
<dbReference type="GO" id="GO:0099402">
    <property type="term" value="P:plant organ development"/>
    <property type="evidence" value="ECO:0007669"/>
    <property type="project" value="UniProtKB-ARBA"/>
</dbReference>
<feature type="repeat" description="PPR" evidence="2">
    <location>
        <begin position="384"/>
        <end position="418"/>
    </location>
</feature>
<dbReference type="Gene3D" id="1.25.40.10">
    <property type="entry name" value="Tetratricopeptide repeat domain"/>
    <property type="match status" value="5"/>
</dbReference>
<name>A0AAV3RHI2_LITER</name>
<dbReference type="InterPro" id="IPR002885">
    <property type="entry name" value="PPR_rpt"/>
</dbReference>
<evidence type="ECO:0008006" key="5">
    <source>
        <dbReference type="Google" id="ProtNLM"/>
    </source>
</evidence>
<feature type="repeat" description="PPR" evidence="2">
    <location>
        <begin position="150"/>
        <end position="184"/>
    </location>
</feature>
<dbReference type="InterPro" id="IPR046960">
    <property type="entry name" value="PPR_At4g14850-like_plant"/>
</dbReference>
<dbReference type="Pfam" id="PF13041">
    <property type="entry name" value="PPR_2"/>
    <property type="match status" value="3"/>
</dbReference>
<proteinExistence type="predicted"/>
<protein>
    <recommendedName>
        <fullName evidence="5">Pentatricopeptide repeat-containing protein</fullName>
    </recommendedName>
</protein>
<dbReference type="Pfam" id="PF01535">
    <property type="entry name" value="PPR"/>
    <property type="match status" value="3"/>
</dbReference>
<organism evidence="3 4">
    <name type="scientific">Lithospermum erythrorhizon</name>
    <name type="common">Purple gromwell</name>
    <name type="synonym">Lithospermum officinale var. erythrorhizon</name>
    <dbReference type="NCBI Taxonomy" id="34254"/>
    <lineage>
        <taxon>Eukaryota</taxon>
        <taxon>Viridiplantae</taxon>
        <taxon>Streptophyta</taxon>
        <taxon>Embryophyta</taxon>
        <taxon>Tracheophyta</taxon>
        <taxon>Spermatophyta</taxon>
        <taxon>Magnoliopsida</taxon>
        <taxon>eudicotyledons</taxon>
        <taxon>Gunneridae</taxon>
        <taxon>Pentapetalae</taxon>
        <taxon>asterids</taxon>
        <taxon>lamiids</taxon>
        <taxon>Boraginales</taxon>
        <taxon>Boraginaceae</taxon>
        <taxon>Boraginoideae</taxon>
        <taxon>Lithospermeae</taxon>
        <taxon>Lithospermum</taxon>
    </lineage>
</organism>
<dbReference type="Proteomes" id="UP001454036">
    <property type="component" value="Unassembled WGS sequence"/>
</dbReference>
<dbReference type="EMBL" id="BAABME010009145">
    <property type="protein sequence ID" value="GAA0174605.1"/>
    <property type="molecule type" value="Genomic_DNA"/>
</dbReference>
<dbReference type="GO" id="GO:0009451">
    <property type="term" value="P:RNA modification"/>
    <property type="evidence" value="ECO:0007669"/>
    <property type="project" value="InterPro"/>
</dbReference>
<comment type="caution">
    <text evidence="3">The sequence shown here is derived from an EMBL/GenBank/DDBJ whole genome shotgun (WGS) entry which is preliminary data.</text>
</comment>
<dbReference type="NCBIfam" id="TIGR00756">
    <property type="entry name" value="PPR"/>
    <property type="match status" value="5"/>
</dbReference>
<evidence type="ECO:0000313" key="3">
    <source>
        <dbReference type="EMBL" id="GAA0174605.1"/>
    </source>
</evidence>
<accession>A0AAV3RHI2</accession>
<dbReference type="GO" id="GO:0003723">
    <property type="term" value="F:RNA binding"/>
    <property type="evidence" value="ECO:0007669"/>
    <property type="project" value="InterPro"/>
</dbReference>
<dbReference type="InterPro" id="IPR011990">
    <property type="entry name" value="TPR-like_helical_dom_sf"/>
</dbReference>
<feature type="repeat" description="PPR" evidence="2">
    <location>
        <begin position="283"/>
        <end position="317"/>
    </location>
</feature>
<evidence type="ECO:0000313" key="4">
    <source>
        <dbReference type="Proteomes" id="UP001454036"/>
    </source>
</evidence>
<dbReference type="PANTHER" id="PTHR47926:SF521">
    <property type="entry name" value="PENTATRICOPEPTIDE REPEAT-CONTAINING PROTEIN"/>
    <property type="match status" value="1"/>
</dbReference>
<dbReference type="PANTHER" id="PTHR47926">
    <property type="entry name" value="PENTATRICOPEPTIDE REPEAT-CONTAINING PROTEIN"/>
    <property type="match status" value="1"/>
</dbReference>
<keyword evidence="1" id="KW-0677">Repeat</keyword>
<keyword evidence="4" id="KW-1185">Reference proteome</keyword>
<dbReference type="AlphaFoldDB" id="A0AAV3RHI2"/>
<feature type="repeat" description="PPR" evidence="2">
    <location>
        <begin position="485"/>
        <end position="519"/>
    </location>
</feature>
<dbReference type="FunFam" id="1.25.40.10:FF:000158">
    <property type="entry name" value="pentatricopeptide repeat-containing protein At2g33680"/>
    <property type="match status" value="1"/>
</dbReference>
<dbReference type="Pfam" id="PF20431">
    <property type="entry name" value="E_motif"/>
    <property type="match status" value="1"/>
</dbReference>
<dbReference type="PROSITE" id="PS51375">
    <property type="entry name" value="PPR"/>
    <property type="match status" value="5"/>
</dbReference>
<evidence type="ECO:0000256" key="1">
    <source>
        <dbReference type="ARBA" id="ARBA00022737"/>
    </source>
</evidence>
<dbReference type="FunFam" id="1.25.40.10:FF:000687">
    <property type="entry name" value="Pentatricopeptide repeat-containing protein At4g33170"/>
    <property type="match status" value="1"/>
</dbReference>
<dbReference type="FunFam" id="1.25.40.10:FF:000343">
    <property type="entry name" value="Pentatricopeptide repeat-containing protein At3g58590"/>
    <property type="match status" value="1"/>
</dbReference>
<sequence>MNHGVNLPPQHRIFFKKLLNFTHQKNLPMGQNLHAHLIKNGSAFSSTYLSNTISNFYAKCLLLHKAHLAFQDIQHKDVVSWNCLINGYAQTGLKAPSLSTIEVFKEMLYQEFLPNSHTFTGVFAAAAVLQRPFVGKEVHCVVVKLSECCDVYVDSALLNMYCKVGLVDDARKVFDDMIERNSVTWATMISGYALERHAVEAVEVFKMMVGGGEEGVNEYVFTGVLSAFALSEYLHAGRQIHCLAVKNGLALVNSVGNAVVTMYSKCGSVNDAFQAFGYSSDRNSITWSAMITGYAQSGDGLKALQLFSEMHLCGMKPSEYTLVGVLNACSDTGSLIEGNQVHSYVVKHGFESQMYILTALVDMYSKCGNVVDARKGFDYLLLPDIVLWTSMIGGYVQNGDYENAMIMYCRMQMEGIQPNELTLASVLKACSGLAALEQGRQVHSHTIKYGFGLEVPIGSALSTMYAKCGSLNDGNQAFRRMPSRDVVSWNAMLSGLSQNGRGVEALQLFEEMRLEGTQPDHVTFVNVLTACSHMGLVDSGWNYFKMMSDEFGIDPGLEHYACMVDILGRSGKLLAAKEFIESVHIDHGLCLWRILLSACRNYRNYELGAYAGERLMELQSQESSAYVLLASIYSAMGKLDDVERVRKLMSLRGVSKEPGCSWIELRSHVHVFVVGDLLHPLIEDIRTEIRRLTELMKDEASRPDYESTFEEFQPT</sequence>
<reference evidence="3 4" key="1">
    <citation type="submission" date="2024-01" db="EMBL/GenBank/DDBJ databases">
        <title>The complete chloroplast genome sequence of Lithospermum erythrorhizon: insights into the phylogenetic relationship among Boraginaceae species and the maternal lineages of purple gromwells.</title>
        <authorList>
            <person name="Okada T."/>
            <person name="Watanabe K."/>
        </authorList>
    </citation>
    <scope>NUCLEOTIDE SEQUENCE [LARGE SCALE GENOMIC DNA]</scope>
</reference>
<feature type="repeat" description="PPR" evidence="2">
    <location>
        <begin position="77"/>
        <end position="114"/>
    </location>
</feature>
<dbReference type="FunFam" id="1.25.40.10:FF:000285">
    <property type="entry name" value="Pentatricopeptide repeat-containing protein, chloroplastic"/>
    <property type="match status" value="1"/>
</dbReference>